<dbReference type="InterPro" id="IPR011701">
    <property type="entry name" value="MFS"/>
</dbReference>
<reference evidence="9 10" key="1">
    <citation type="submission" date="2019-06" db="EMBL/GenBank/DDBJ databases">
        <title>Sequencing the genomes of 1000 actinobacteria strains.</title>
        <authorList>
            <person name="Klenk H.-P."/>
        </authorList>
    </citation>
    <scope>NUCLEOTIDE SEQUENCE [LARGE SCALE GENOMIC DNA]</scope>
    <source>
        <strain evidence="9 10">DSM 102200</strain>
    </source>
</reference>
<keyword evidence="10" id="KW-1185">Reference proteome</keyword>
<feature type="transmembrane region" description="Helical" evidence="7">
    <location>
        <begin position="223"/>
        <end position="239"/>
    </location>
</feature>
<protein>
    <submittedName>
        <fullName evidence="9">Putative MFS family arabinose efflux permease</fullName>
    </submittedName>
</protein>
<keyword evidence="4 7" id="KW-0812">Transmembrane</keyword>
<dbReference type="RefSeq" id="WP_246122920.1">
    <property type="nucleotide sequence ID" value="NZ_VFOZ01000003.1"/>
</dbReference>
<evidence type="ECO:0000256" key="5">
    <source>
        <dbReference type="ARBA" id="ARBA00022989"/>
    </source>
</evidence>
<dbReference type="PANTHER" id="PTHR42718:SF46">
    <property type="entry name" value="BLR6921 PROTEIN"/>
    <property type="match status" value="1"/>
</dbReference>
<dbReference type="PANTHER" id="PTHR42718">
    <property type="entry name" value="MAJOR FACILITATOR SUPERFAMILY MULTIDRUG TRANSPORTER MFSC"/>
    <property type="match status" value="1"/>
</dbReference>
<evidence type="ECO:0000259" key="8">
    <source>
        <dbReference type="PROSITE" id="PS50850"/>
    </source>
</evidence>
<feature type="transmembrane region" description="Helical" evidence="7">
    <location>
        <begin position="142"/>
        <end position="163"/>
    </location>
</feature>
<keyword evidence="5 7" id="KW-1133">Transmembrane helix</keyword>
<feature type="transmembrane region" description="Helical" evidence="7">
    <location>
        <begin position="50"/>
        <end position="68"/>
    </location>
</feature>
<evidence type="ECO:0000256" key="6">
    <source>
        <dbReference type="ARBA" id="ARBA00023136"/>
    </source>
</evidence>
<dbReference type="InterPro" id="IPR020846">
    <property type="entry name" value="MFS_dom"/>
</dbReference>
<dbReference type="Proteomes" id="UP000316096">
    <property type="component" value="Unassembled WGS sequence"/>
</dbReference>
<accession>A0A543BT01</accession>
<feature type="transmembrane region" description="Helical" evidence="7">
    <location>
        <begin position="12"/>
        <end position="38"/>
    </location>
</feature>
<dbReference type="PROSITE" id="PS50850">
    <property type="entry name" value="MFS"/>
    <property type="match status" value="1"/>
</dbReference>
<feature type="transmembrane region" description="Helical" evidence="7">
    <location>
        <begin position="322"/>
        <end position="342"/>
    </location>
</feature>
<feature type="transmembrane region" description="Helical" evidence="7">
    <location>
        <begin position="293"/>
        <end position="315"/>
    </location>
</feature>
<evidence type="ECO:0000256" key="2">
    <source>
        <dbReference type="ARBA" id="ARBA00022448"/>
    </source>
</evidence>
<name>A0A543BT01_9ACTN</name>
<dbReference type="Gene3D" id="1.20.1250.20">
    <property type="entry name" value="MFS general substrate transporter like domains"/>
    <property type="match status" value="1"/>
</dbReference>
<dbReference type="Gene3D" id="1.20.1720.10">
    <property type="entry name" value="Multidrug resistance protein D"/>
    <property type="match status" value="1"/>
</dbReference>
<feature type="domain" description="Major facilitator superfamily (MFS) profile" evidence="8">
    <location>
        <begin position="14"/>
        <end position="436"/>
    </location>
</feature>
<feature type="transmembrane region" description="Helical" evidence="7">
    <location>
        <begin position="169"/>
        <end position="188"/>
    </location>
</feature>
<dbReference type="EMBL" id="VFOZ01000003">
    <property type="protein sequence ID" value="TQL87963.1"/>
    <property type="molecule type" value="Genomic_DNA"/>
</dbReference>
<comment type="subcellular location">
    <subcellularLocation>
        <location evidence="1">Cell membrane</location>
        <topology evidence="1">Multi-pass membrane protein</topology>
    </subcellularLocation>
</comment>
<sequence>MRPDNRTIGLERATLILLGTVQVTLIASITLITVALPQIQHDLGADPPDLVLVASAYGLSFGGLLLLGGRLADLFGPRRALIAGMTVFGAASAVAAAAPGLGVLLAARLGEGVGAALAAPAAMALVGDVLPDRRRYGRAMAVWGVLSSSGATAGNVLSGVAATWMSWRWLFLLPLAVAIVTVAAARRLVPEGLPRSGGRIDWPGAFLATAGLGALLYGLGHSAWAVAIGLAVLVLFGLVEHHSPVPLTPLPFVRGRALPLIATALTAAAMATAFYLLALYLQQVRGLSPLRTSMVLLLPAPALAAAGVLAGPLIARLGARRVMIAGLVVTAAGLFLLARLGLPYAGLVVFSLGAGTTFAAATVSAMDGVPAEQAGLAGGVLNSAMEIGPPAGLTLLTSLAAAHSRDVPAGYAFALRAAAIAFVLTALTALLRRGTK</sequence>
<dbReference type="Pfam" id="PF07690">
    <property type="entry name" value="MFS_1"/>
    <property type="match status" value="1"/>
</dbReference>
<organism evidence="9 10">
    <name type="scientific">Actinoallomurus bryophytorum</name>
    <dbReference type="NCBI Taxonomy" id="1490222"/>
    <lineage>
        <taxon>Bacteria</taxon>
        <taxon>Bacillati</taxon>
        <taxon>Actinomycetota</taxon>
        <taxon>Actinomycetes</taxon>
        <taxon>Streptosporangiales</taxon>
        <taxon>Thermomonosporaceae</taxon>
        <taxon>Actinoallomurus</taxon>
    </lineage>
</organism>
<feature type="transmembrane region" description="Helical" evidence="7">
    <location>
        <begin position="80"/>
        <end position="107"/>
    </location>
</feature>
<feature type="transmembrane region" description="Helical" evidence="7">
    <location>
        <begin position="260"/>
        <end position="281"/>
    </location>
</feature>
<evidence type="ECO:0000313" key="9">
    <source>
        <dbReference type="EMBL" id="TQL87963.1"/>
    </source>
</evidence>
<gene>
    <name evidence="9" type="ORF">FB559_8575</name>
</gene>
<keyword evidence="2" id="KW-0813">Transport</keyword>
<evidence type="ECO:0000313" key="10">
    <source>
        <dbReference type="Proteomes" id="UP000316096"/>
    </source>
</evidence>
<evidence type="ECO:0000256" key="4">
    <source>
        <dbReference type="ARBA" id="ARBA00022692"/>
    </source>
</evidence>
<dbReference type="GO" id="GO:0022857">
    <property type="term" value="F:transmembrane transporter activity"/>
    <property type="evidence" value="ECO:0007669"/>
    <property type="project" value="InterPro"/>
</dbReference>
<dbReference type="InterPro" id="IPR036259">
    <property type="entry name" value="MFS_trans_sf"/>
</dbReference>
<feature type="transmembrane region" description="Helical" evidence="7">
    <location>
        <begin position="409"/>
        <end position="431"/>
    </location>
</feature>
<feature type="transmembrane region" description="Helical" evidence="7">
    <location>
        <begin position="113"/>
        <end position="130"/>
    </location>
</feature>
<evidence type="ECO:0000256" key="7">
    <source>
        <dbReference type="SAM" id="Phobius"/>
    </source>
</evidence>
<dbReference type="SUPFAM" id="SSF103473">
    <property type="entry name" value="MFS general substrate transporter"/>
    <property type="match status" value="1"/>
</dbReference>
<dbReference type="AlphaFoldDB" id="A0A543BT01"/>
<comment type="caution">
    <text evidence="9">The sequence shown here is derived from an EMBL/GenBank/DDBJ whole genome shotgun (WGS) entry which is preliminary data.</text>
</comment>
<evidence type="ECO:0000256" key="3">
    <source>
        <dbReference type="ARBA" id="ARBA00022475"/>
    </source>
</evidence>
<keyword evidence="6 7" id="KW-0472">Membrane</keyword>
<keyword evidence="3" id="KW-1003">Cell membrane</keyword>
<proteinExistence type="predicted"/>
<dbReference type="GO" id="GO:0005886">
    <property type="term" value="C:plasma membrane"/>
    <property type="evidence" value="ECO:0007669"/>
    <property type="project" value="UniProtKB-SubCell"/>
</dbReference>
<evidence type="ECO:0000256" key="1">
    <source>
        <dbReference type="ARBA" id="ARBA00004651"/>
    </source>
</evidence>